<feature type="domain" description="LysM" evidence="2">
    <location>
        <begin position="36"/>
        <end position="84"/>
    </location>
</feature>
<dbReference type="CDD" id="cd00118">
    <property type="entry name" value="LysM"/>
    <property type="match status" value="1"/>
</dbReference>
<dbReference type="InterPro" id="IPR052196">
    <property type="entry name" value="Bact_Kbp"/>
</dbReference>
<feature type="chain" id="PRO_5001592337" evidence="1">
    <location>
        <begin position="24"/>
        <end position="363"/>
    </location>
</feature>
<gene>
    <name evidence="3" type="ORF">AFERRI_30021</name>
    <name evidence="4" type="ORF">AFERRI_30039</name>
</gene>
<evidence type="ECO:0000313" key="5">
    <source>
        <dbReference type="Proteomes" id="UP000193925"/>
    </source>
</evidence>
<evidence type="ECO:0000259" key="2">
    <source>
        <dbReference type="PROSITE" id="PS51782"/>
    </source>
</evidence>
<dbReference type="Proteomes" id="UP000193925">
    <property type="component" value="Chromosome AFERRI"/>
</dbReference>
<keyword evidence="1" id="KW-0732">Signal</keyword>
<dbReference type="SUPFAM" id="SSF54106">
    <property type="entry name" value="LysM domain"/>
    <property type="match status" value="1"/>
</dbReference>
<protein>
    <submittedName>
        <fullName evidence="3">Peptidoglycan-binding lysin domain-containing protein</fullName>
    </submittedName>
</protein>
<sequence length="363" mass="39000">MQKYIWRNTLFCLGLSAMAPVMAQAAPSGIGLRTEQSYIVKSGDTLWGIAAHFLRHPWQWPQIWHKNPYIHNPNLIYPGDRIVLTHGANGQPELRVERSYGSHAGGSSVVELHPPMMVEPLPTVATGEVMPFLGTPGVIASKKAYDALPYLAAGANSGRIAYTVGDKLYASGLKRVPVGTRYGIVALGPELHHPGVEKPLGYALYDLGSIIVRSNSSHAAVEIANARREISLGDRLIPEASAKIPRYFPSAPAHPVSAQIIAKMSDYPELLVGQVVIVDQGREAGLRDGNLLRIERARGDTKNAVTGKPFALPPQKVGEVMVFRVFPTVSYAVITRATRGILVGDKLASPGPVTASDSAAGNE</sequence>
<evidence type="ECO:0000256" key="1">
    <source>
        <dbReference type="SAM" id="SignalP"/>
    </source>
</evidence>
<dbReference type="RefSeq" id="WP_035191756.1">
    <property type="nucleotide sequence ID" value="NZ_CCCS020000023.1"/>
</dbReference>
<dbReference type="EMBL" id="LT841305">
    <property type="protein sequence ID" value="SMH66309.1"/>
    <property type="molecule type" value="Genomic_DNA"/>
</dbReference>
<accession>A0A060ULM0</accession>
<dbReference type="EMBL" id="CCCS020000023">
    <property type="protein sequence ID" value="CDQ09375.1"/>
    <property type="molecule type" value="Genomic_DNA"/>
</dbReference>
<name>A0A060ULM0_9PROT</name>
<feature type="signal peptide" evidence="1">
    <location>
        <begin position="1"/>
        <end position="23"/>
    </location>
</feature>
<dbReference type="Gene3D" id="3.10.350.10">
    <property type="entry name" value="LysM domain"/>
    <property type="match status" value="1"/>
</dbReference>
<dbReference type="InterPro" id="IPR018392">
    <property type="entry name" value="LysM"/>
</dbReference>
<reference evidence="4 5" key="3">
    <citation type="submission" date="2017-03" db="EMBL/GenBank/DDBJ databases">
        <authorList>
            <person name="Regsiter A."/>
            <person name="William W."/>
        </authorList>
    </citation>
    <scope>NUCLEOTIDE SEQUENCE [LARGE SCALE GENOMIC DNA]</scope>
    <source>
        <strain evidence="4">PRJEB5721</strain>
    </source>
</reference>
<reference evidence="3" key="1">
    <citation type="submission" date="2014-03" db="EMBL/GenBank/DDBJ databases">
        <authorList>
            <person name="Genoscope - CEA"/>
        </authorList>
    </citation>
    <scope>NUCLEOTIDE SEQUENCE [LARGE SCALE GENOMIC DNA]</scope>
    <source>
        <strain evidence="3">CF27</strain>
    </source>
</reference>
<dbReference type="PANTHER" id="PTHR34700:SF4">
    <property type="entry name" value="PHAGE-LIKE ELEMENT PBSX PROTEIN XKDP"/>
    <property type="match status" value="1"/>
</dbReference>
<keyword evidence="5" id="KW-1185">Reference proteome</keyword>
<dbReference type="InterPro" id="IPR036779">
    <property type="entry name" value="LysM_dom_sf"/>
</dbReference>
<dbReference type="PROSITE" id="PS51782">
    <property type="entry name" value="LYSM"/>
    <property type="match status" value="1"/>
</dbReference>
<evidence type="ECO:0000313" key="3">
    <source>
        <dbReference type="EMBL" id="CDQ09375.1"/>
    </source>
</evidence>
<organism evidence="3">
    <name type="scientific">Acidithiobacillus ferrivorans</name>
    <dbReference type="NCBI Taxonomy" id="160808"/>
    <lineage>
        <taxon>Bacteria</taxon>
        <taxon>Pseudomonadati</taxon>
        <taxon>Pseudomonadota</taxon>
        <taxon>Acidithiobacillia</taxon>
        <taxon>Acidithiobacillales</taxon>
        <taxon>Acidithiobacillaceae</taxon>
        <taxon>Acidithiobacillus</taxon>
    </lineage>
</organism>
<dbReference type="SMART" id="SM00257">
    <property type="entry name" value="LysM"/>
    <property type="match status" value="1"/>
</dbReference>
<proteinExistence type="predicted"/>
<evidence type="ECO:0000313" key="4">
    <source>
        <dbReference type="EMBL" id="SMH66309.1"/>
    </source>
</evidence>
<dbReference type="PANTHER" id="PTHR34700">
    <property type="entry name" value="POTASSIUM BINDING PROTEIN KBP"/>
    <property type="match status" value="1"/>
</dbReference>
<dbReference type="AlphaFoldDB" id="A0A060ULM0"/>
<reference evidence="3" key="2">
    <citation type="submission" date="2014-07" db="EMBL/GenBank/DDBJ databases">
        <title>Initial genome analysis of the psychrotolerant acidophile Acidithiobacillus ferrivorans CF27: insights into iron and sulfur oxidation pathways and into biofilm formation.</title>
        <authorList>
            <person name="Talla E."/>
            <person name="Hedrich S."/>
            <person name="Mangenot S."/>
            <person name="Ji B."/>
            <person name="Johnson D.B."/>
            <person name="Barbe V."/>
            <person name="Bonnefoy V."/>
        </authorList>
    </citation>
    <scope>NUCLEOTIDE SEQUENCE [LARGE SCALE GENOMIC DNA]</scope>
    <source>
        <strain evidence="3">CF27</strain>
    </source>
</reference>
<dbReference type="Pfam" id="PF01476">
    <property type="entry name" value="LysM"/>
    <property type="match status" value="1"/>
</dbReference>